<dbReference type="EMBL" id="CM042059">
    <property type="protein sequence ID" value="KAI3681036.1"/>
    <property type="molecule type" value="Genomic_DNA"/>
</dbReference>
<name>A0ACB8Y877_ARCLA</name>
<reference evidence="1 2" key="2">
    <citation type="journal article" date="2022" name="Mol. Ecol. Resour.">
        <title>The genomes of chicory, endive, great burdock and yacon provide insights into Asteraceae paleo-polyploidization history and plant inulin production.</title>
        <authorList>
            <person name="Fan W."/>
            <person name="Wang S."/>
            <person name="Wang H."/>
            <person name="Wang A."/>
            <person name="Jiang F."/>
            <person name="Liu H."/>
            <person name="Zhao H."/>
            <person name="Xu D."/>
            <person name="Zhang Y."/>
        </authorList>
    </citation>
    <scope>NUCLEOTIDE SEQUENCE [LARGE SCALE GENOMIC DNA]</scope>
    <source>
        <strain evidence="2">cv. Niubang</strain>
    </source>
</reference>
<proteinExistence type="predicted"/>
<gene>
    <name evidence="1" type="ORF">L6452_35818</name>
</gene>
<evidence type="ECO:0000313" key="2">
    <source>
        <dbReference type="Proteomes" id="UP001055879"/>
    </source>
</evidence>
<protein>
    <submittedName>
        <fullName evidence="1">Uncharacterized protein</fullName>
    </submittedName>
</protein>
<accession>A0ACB8Y877</accession>
<reference evidence="2" key="1">
    <citation type="journal article" date="2022" name="Mol. Ecol. Resour.">
        <title>The genomes of chicory, endive, great burdock and yacon provide insights into Asteraceae palaeo-polyploidization history and plant inulin production.</title>
        <authorList>
            <person name="Fan W."/>
            <person name="Wang S."/>
            <person name="Wang H."/>
            <person name="Wang A."/>
            <person name="Jiang F."/>
            <person name="Liu H."/>
            <person name="Zhao H."/>
            <person name="Xu D."/>
            <person name="Zhang Y."/>
        </authorList>
    </citation>
    <scope>NUCLEOTIDE SEQUENCE [LARGE SCALE GENOMIC DNA]</scope>
    <source>
        <strain evidence="2">cv. Niubang</strain>
    </source>
</reference>
<evidence type="ECO:0000313" key="1">
    <source>
        <dbReference type="EMBL" id="KAI3681036.1"/>
    </source>
</evidence>
<dbReference type="Proteomes" id="UP001055879">
    <property type="component" value="Linkage Group LG13"/>
</dbReference>
<comment type="caution">
    <text evidence="1">The sequence shown here is derived from an EMBL/GenBank/DDBJ whole genome shotgun (WGS) entry which is preliminary data.</text>
</comment>
<organism evidence="1 2">
    <name type="scientific">Arctium lappa</name>
    <name type="common">Greater burdock</name>
    <name type="synonym">Lappa major</name>
    <dbReference type="NCBI Taxonomy" id="4217"/>
    <lineage>
        <taxon>Eukaryota</taxon>
        <taxon>Viridiplantae</taxon>
        <taxon>Streptophyta</taxon>
        <taxon>Embryophyta</taxon>
        <taxon>Tracheophyta</taxon>
        <taxon>Spermatophyta</taxon>
        <taxon>Magnoliopsida</taxon>
        <taxon>eudicotyledons</taxon>
        <taxon>Gunneridae</taxon>
        <taxon>Pentapetalae</taxon>
        <taxon>asterids</taxon>
        <taxon>campanulids</taxon>
        <taxon>Asterales</taxon>
        <taxon>Asteraceae</taxon>
        <taxon>Carduoideae</taxon>
        <taxon>Cardueae</taxon>
        <taxon>Arctiinae</taxon>
        <taxon>Arctium</taxon>
    </lineage>
</organism>
<sequence length="331" mass="37926">MDMDEKCPLFQSISKLYLLGFLRFQGKISQGLIASIVIAVSLQFQMEALYSKLYDKYTKLKAKKASEIEQLNFDQEEKFKTYVSAADELIGYLTSEKDRLHAQISDLRQEVASIRSAKDEEQEKYENMLMEENQKNKQLSEEIEKLHRKEFHSSTSNDMLAIKQVSGSSISSGRINTSTKRKRRTDFMHETEVEVALEHALDKENMTSGAIYGANQPKCCRRRPGSSVDASDPTICMFQELVESLVDLKFSTVDQTDDTLLTAVHESSGYTFSLGWVKNTAAGEEELMYRVSSLGTFERIAPEWMRDVMLFSKNMCPMFFKRLSCILKLYD</sequence>
<keyword evidence="2" id="KW-1185">Reference proteome</keyword>